<dbReference type="InterPro" id="IPR011990">
    <property type="entry name" value="TPR-like_helical_dom_sf"/>
</dbReference>
<dbReference type="PANTHER" id="PTHR19959">
    <property type="entry name" value="KINESIN LIGHT CHAIN"/>
    <property type="match status" value="1"/>
</dbReference>
<comment type="caution">
    <text evidence="1">The sequence shown here is derived from an EMBL/GenBank/DDBJ whole genome shotgun (WGS) entry which is preliminary data.</text>
</comment>
<dbReference type="Gene3D" id="3.40.50.1580">
    <property type="entry name" value="Nucleoside phosphorylase domain"/>
    <property type="match status" value="1"/>
</dbReference>
<dbReference type="EMBL" id="JAXIVS010000026">
    <property type="protein sequence ID" value="MDY7232994.1"/>
    <property type="molecule type" value="Genomic_DNA"/>
</dbReference>
<dbReference type="SMART" id="SM00028">
    <property type="entry name" value="TPR"/>
    <property type="match status" value="7"/>
</dbReference>
<dbReference type="SUPFAM" id="SSF48452">
    <property type="entry name" value="TPR-like"/>
    <property type="match status" value="2"/>
</dbReference>
<name>A0ABU5HJC6_9BACT</name>
<evidence type="ECO:0000313" key="1">
    <source>
        <dbReference type="EMBL" id="MDY7232994.1"/>
    </source>
</evidence>
<reference evidence="1 2" key="1">
    <citation type="submission" date="2023-12" db="EMBL/GenBank/DDBJ databases">
        <title>the genome sequence of Hyalangium sp. s54d21.</title>
        <authorList>
            <person name="Zhang X."/>
        </authorList>
    </citation>
    <scope>NUCLEOTIDE SEQUENCE [LARGE SCALE GENOMIC DNA]</scope>
    <source>
        <strain evidence="2">s54d21</strain>
    </source>
</reference>
<dbReference type="Proteomes" id="UP001291309">
    <property type="component" value="Unassembled WGS sequence"/>
</dbReference>
<dbReference type="InterPro" id="IPR035994">
    <property type="entry name" value="Nucleoside_phosphorylase_sf"/>
</dbReference>
<proteinExistence type="predicted"/>
<protein>
    <submittedName>
        <fullName evidence="1">Tetratricopeptide repeat protein</fullName>
    </submittedName>
</protein>
<keyword evidence="2" id="KW-1185">Reference proteome</keyword>
<dbReference type="PANTHER" id="PTHR19959:SF119">
    <property type="entry name" value="FUNGAL LIPASE-LIKE DOMAIN-CONTAINING PROTEIN"/>
    <property type="match status" value="1"/>
</dbReference>
<accession>A0ABU5HJC6</accession>
<dbReference type="Pfam" id="PF13374">
    <property type="entry name" value="TPR_10"/>
    <property type="match status" value="2"/>
</dbReference>
<organism evidence="1 2">
    <name type="scientific">Hyalangium rubrum</name>
    <dbReference type="NCBI Taxonomy" id="3103134"/>
    <lineage>
        <taxon>Bacteria</taxon>
        <taxon>Pseudomonadati</taxon>
        <taxon>Myxococcota</taxon>
        <taxon>Myxococcia</taxon>
        <taxon>Myxococcales</taxon>
        <taxon>Cystobacterineae</taxon>
        <taxon>Archangiaceae</taxon>
        <taxon>Hyalangium</taxon>
    </lineage>
</organism>
<dbReference type="SUPFAM" id="SSF53167">
    <property type="entry name" value="Purine and uridine phosphorylases"/>
    <property type="match status" value="1"/>
</dbReference>
<evidence type="ECO:0000313" key="2">
    <source>
        <dbReference type="Proteomes" id="UP001291309"/>
    </source>
</evidence>
<dbReference type="Gene3D" id="1.25.40.10">
    <property type="entry name" value="Tetratricopeptide repeat domain"/>
    <property type="match status" value="3"/>
</dbReference>
<sequence length="1335" mass="149129">MRVSGGTSRRADVVILTAIKLEYDAVLAVEAGAFPNSPWETIERGPHGMPLAFRSFQARGGRPLRVAVVQAANMGAVEAIQALLPVIEAYEPSCVAMCGVCAGRRGKTNLGDVIAADRLFFHDTGKQLPNEVQQDITTYNLLNDWKVAIEQFEFAKRFRHESWWNQRPIPFEWQENWLLAKLHEGSSEPWRLPECDVLCPQWKEVVLSLRNSGRLEPKGPFALTTEGREHIEDVLMLNRGRLPDLSPGSTEYPFRVHVAPMGSGNKVIEDETYWNFISEHMRKMLGLDMEAAALGVLAHGWKSRRARGLEALVMKGVMDFSQHGRDDHFKEFAARASAECLLAFLREKLEVVVVPDVDDILVPGTEPLPEHPPPSALLVPRYEVVPFQEAGRARLLEDLDRWCNEGPAVAVRLIHAEGGVGKTRLGIQWTQRQSAAGWAAGFLPRDPPDDWFSRLWERGQSVAVVIDYSESQAWLSTALMRILRYQQQAETGVLRRMRFLLLARNCGDWWQALRQTDVALRNWLDDAPPHELLPLAILAEEREKLFLQAVEAFARVRGKTRISRPGVQLTDQRFARVLYLHMAALAFVDGLPIAADTLMDVILDHEERFWGANARELGDIYAAQQRSLARQMVAAATLRGGIAEAALASAVAKRLFDRTLSDREESQLQLLHRVYQRSKDSSYLPALEPDLLGESMVLRVAYQRIDENRVPIDWIDRVLRPDDDAYAVRIGLEVLGRASATNSQVIRPWIERMLLAAPLIQRAPLALAAASAVALRTAFSTLGEVLADRLEADGDLSVARALKMVGVPYPTVSLRRVAEWVSRTLLAAVPESEDPHVRVEQAELLCNQAIELIDLGQDQKAVDASNQAIQHLRGIVKSTPNVFVPLLARSLVNLSIGLNKLKRYEEAVTTATEAVQHFRHLAERNPNIFLSDLLTALNNLGGSLKQMGRSECLAVITEAVQLGRTLAKRSPETVLRDFAPSLFNLGLMLAELDRKQEAASIMSEAIEQYRKLAARNPDGFLPLLADACRQFGLMLGNARRQEEALSALTEAVQCYRPLAKQNSGEFLPLLADCLNGIGAMRSLMRNSDDAVSAWVDARQYYRALVQQDPAAFLPNFVMCLDALSQELYQLGRKEESVSTTLEAVQGYRTLAKLNHEVFLPKLATHLHNLGLDLSEQGRRSDALAAASEAVQIRRELVKRDSDAFLPDLALSLNSLGARMSEVGQRKEALAVTVEAVQYTRPLAKREPNKFLPDLAASVNNLGARLSELGRHEEALTALQEAIDTLWPFFERDPRAFMGEISTPLNSLVSIHRFLRRPFPPQLVKRLVIFQRLLSH</sequence>
<dbReference type="InterPro" id="IPR019734">
    <property type="entry name" value="TPR_rpt"/>
</dbReference>
<gene>
    <name evidence="1" type="ORF">SYV04_41795</name>
</gene>